<dbReference type="SUPFAM" id="SSF102546">
    <property type="entry name" value="RbsD-like"/>
    <property type="match status" value="1"/>
</dbReference>
<dbReference type="Pfam" id="PF05025">
    <property type="entry name" value="RbsD_FucU"/>
    <property type="match status" value="1"/>
</dbReference>
<comment type="catalytic activity">
    <reaction evidence="2">
        <text>alpha-L-fucose = beta-L-fucose</text>
        <dbReference type="Rhea" id="RHEA:25580"/>
        <dbReference type="ChEBI" id="CHEBI:42548"/>
        <dbReference type="ChEBI" id="CHEBI:42589"/>
        <dbReference type="EC" id="5.1.3.29"/>
    </reaction>
</comment>
<dbReference type="GO" id="GO:0036373">
    <property type="term" value="F:L-fucose mutarotase activity"/>
    <property type="evidence" value="ECO:0007669"/>
    <property type="project" value="UniProtKB-EC"/>
</dbReference>
<dbReference type="Gene3D" id="3.40.1650.10">
    <property type="entry name" value="RbsD-like domain"/>
    <property type="match status" value="1"/>
</dbReference>
<sequence>MLCVWCAASAWTPLVPRHSVTPSTARSHAASMGILKGIDPLLTAELLYVLRSAGHGDVIAVVDANFPAASTAVDTDYEESIVLAGASLPDALAAISSVLPLDLFIEEPVGVMVPSEGLTMPPLAVEVQKEAIAAIEANSGEVVCEEVERFDFYDRAREAYAIVQCSERRPYGCFLLTKGVVGPDGKDLKP</sequence>
<dbReference type="InterPro" id="IPR023750">
    <property type="entry name" value="RbsD-like_sf"/>
</dbReference>
<proteinExistence type="predicted"/>
<reference evidence="4" key="1">
    <citation type="submission" date="2021-01" db="EMBL/GenBank/DDBJ databases">
        <authorList>
            <person name="Corre E."/>
            <person name="Pelletier E."/>
            <person name="Niang G."/>
            <person name="Scheremetjew M."/>
            <person name="Finn R."/>
            <person name="Kale V."/>
            <person name="Holt S."/>
            <person name="Cochrane G."/>
            <person name="Meng A."/>
            <person name="Brown T."/>
            <person name="Cohen L."/>
        </authorList>
    </citation>
    <scope>NUCLEOTIDE SEQUENCE</scope>
    <source>
        <strain evidence="4">UIO037</strain>
    </source>
</reference>
<dbReference type="EMBL" id="HBKO01032105">
    <property type="protein sequence ID" value="CAE2250226.1"/>
    <property type="molecule type" value="Transcribed_RNA"/>
</dbReference>
<keyword evidence="1" id="KW-0413">Isomerase</keyword>
<dbReference type="GO" id="GO:0006004">
    <property type="term" value="P:fucose metabolic process"/>
    <property type="evidence" value="ECO:0007669"/>
    <property type="project" value="TreeGrafter"/>
</dbReference>
<dbReference type="PANTHER" id="PTHR31690:SF4">
    <property type="entry name" value="FUCOSE MUTAROTASE"/>
    <property type="match status" value="1"/>
</dbReference>
<dbReference type="GO" id="GO:0042806">
    <property type="term" value="F:fucose binding"/>
    <property type="evidence" value="ECO:0007669"/>
    <property type="project" value="TreeGrafter"/>
</dbReference>
<name>A0A6V4AHH3_9EUKA</name>
<dbReference type="AlphaFoldDB" id="A0A6V4AHH3"/>
<evidence type="ECO:0000313" key="4">
    <source>
        <dbReference type="EMBL" id="CAE2250226.1"/>
    </source>
</evidence>
<evidence type="ECO:0000256" key="3">
    <source>
        <dbReference type="ARBA" id="ARBA00038859"/>
    </source>
</evidence>
<gene>
    <name evidence="4" type="ORF">CPOL0286_LOCUS14613</name>
</gene>
<organism evidence="4">
    <name type="scientific">Prymnesium polylepis</name>
    <dbReference type="NCBI Taxonomy" id="72548"/>
    <lineage>
        <taxon>Eukaryota</taxon>
        <taxon>Haptista</taxon>
        <taxon>Haptophyta</taxon>
        <taxon>Prymnesiophyceae</taxon>
        <taxon>Prymnesiales</taxon>
        <taxon>Prymnesiaceae</taxon>
        <taxon>Prymnesium</taxon>
    </lineage>
</organism>
<dbReference type="EC" id="5.1.3.29" evidence="3"/>
<accession>A0A6V4AHH3</accession>
<evidence type="ECO:0000256" key="1">
    <source>
        <dbReference type="ARBA" id="ARBA00023235"/>
    </source>
</evidence>
<evidence type="ECO:0000256" key="2">
    <source>
        <dbReference type="ARBA" id="ARBA00036324"/>
    </source>
</evidence>
<dbReference type="InterPro" id="IPR050443">
    <property type="entry name" value="RbsD/FucU_mutarotase"/>
</dbReference>
<dbReference type="InterPro" id="IPR007721">
    <property type="entry name" value="RbsD_FucU"/>
</dbReference>
<dbReference type="PANTHER" id="PTHR31690">
    <property type="entry name" value="FUCOSE MUTAROTASE"/>
    <property type="match status" value="1"/>
</dbReference>
<protein>
    <recommendedName>
        <fullName evidence="3">L-fucose mutarotase</fullName>
        <ecNumber evidence="3">5.1.3.29</ecNumber>
    </recommendedName>
</protein>